<dbReference type="Gene3D" id="1.10.520.10">
    <property type="match status" value="1"/>
</dbReference>
<comment type="similarity">
    <text evidence="2">Belongs to the peroxidase family.</text>
</comment>
<dbReference type="GO" id="GO:0006979">
    <property type="term" value="P:response to oxidative stress"/>
    <property type="evidence" value="ECO:0007669"/>
    <property type="project" value="InterPro"/>
</dbReference>
<dbReference type="GO" id="GO:0004601">
    <property type="term" value="F:peroxidase activity"/>
    <property type="evidence" value="ECO:0007669"/>
    <property type="project" value="UniProtKB-KW"/>
</dbReference>
<evidence type="ECO:0000313" key="7">
    <source>
        <dbReference type="Proteomes" id="UP000250266"/>
    </source>
</evidence>
<dbReference type="InterPro" id="IPR002016">
    <property type="entry name" value="Haem_peroxidase"/>
</dbReference>
<accession>A0A8E2E2G1</accession>
<keyword evidence="1" id="KW-0677">Repeat</keyword>
<dbReference type="PANTHER" id="PTHR45964">
    <property type="entry name" value="WSCD FAMILY MEMBER CG9164"/>
    <property type="match status" value="1"/>
</dbReference>
<evidence type="ECO:0000256" key="1">
    <source>
        <dbReference type="ARBA" id="ARBA00022737"/>
    </source>
</evidence>
<gene>
    <name evidence="6" type="ORF">K432DRAFT_307206</name>
</gene>
<feature type="domain" description="WSC" evidence="5">
    <location>
        <begin position="547"/>
        <end position="638"/>
    </location>
</feature>
<feature type="domain" description="Plant heme peroxidase family profile" evidence="4">
    <location>
        <begin position="124"/>
        <end position="338"/>
    </location>
</feature>
<dbReference type="PROSITE" id="PS50873">
    <property type="entry name" value="PEROXIDASE_4"/>
    <property type="match status" value="1"/>
</dbReference>
<dbReference type="InterPro" id="IPR051589">
    <property type="entry name" value="Sialate-O-sulfotransferase"/>
</dbReference>
<keyword evidence="7" id="KW-1185">Reference proteome</keyword>
<reference evidence="6 7" key="1">
    <citation type="journal article" date="2016" name="Nat. Commun.">
        <title>Ectomycorrhizal ecology is imprinted in the genome of the dominant symbiotic fungus Cenococcum geophilum.</title>
        <authorList>
            <consortium name="DOE Joint Genome Institute"/>
            <person name="Peter M."/>
            <person name="Kohler A."/>
            <person name="Ohm R.A."/>
            <person name="Kuo A."/>
            <person name="Krutzmann J."/>
            <person name="Morin E."/>
            <person name="Arend M."/>
            <person name="Barry K.W."/>
            <person name="Binder M."/>
            <person name="Choi C."/>
            <person name="Clum A."/>
            <person name="Copeland A."/>
            <person name="Grisel N."/>
            <person name="Haridas S."/>
            <person name="Kipfer T."/>
            <person name="LaButti K."/>
            <person name="Lindquist E."/>
            <person name="Lipzen A."/>
            <person name="Maire R."/>
            <person name="Meier B."/>
            <person name="Mihaltcheva S."/>
            <person name="Molinier V."/>
            <person name="Murat C."/>
            <person name="Poggeler S."/>
            <person name="Quandt C.A."/>
            <person name="Sperisen C."/>
            <person name="Tritt A."/>
            <person name="Tisserant E."/>
            <person name="Crous P.W."/>
            <person name="Henrissat B."/>
            <person name="Nehls U."/>
            <person name="Egli S."/>
            <person name="Spatafora J.W."/>
            <person name="Grigoriev I.V."/>
            <person name="Martin F.M."/>
        </authorList>
    </citation>
    <scope>NUCLEOTIDE SEQUENCE [LARGE SCALE GENOMIC DNA]</scope>
    <source>
        <strain evidence="6 7">CBS 459.81</strain>
    </source>
</reference>
<dbReference type="Pfam" id="PF01822">
    <property type="entry name" value="WSC"/>
    <property type="match status" value="2"/>
</dbReference>
<dbReference type="PANTHER" id="PTHR45964:SF5">
    <property type="entry name" value="WSCD FAMILY MEMBER CG9164"/>
    <property type="match status" value="1"/>
</dbReference>
<evidence type="ECO:0000259" key="4">
    <source>
        <dbReference type="PROSITE" id="PS50873"/>
    </source>
</evidence>
<dbReference type="InterPro" id="IPR002889">
    <property type="entry name" value="WSC_carb-bd"/>
</dbReference>
<organism evidence="6 7">
    <name type="scientific">Lepidopterella palustris CBS 459.81</name>
    <dbReference type="NCBI Taxonomy" id="1314670"/>
    <lineage>
        <taxon>Eukaryota</taxon>
        <taxon>Fungi</taxon>
        <taxon>Dikarya</taxon>
        <taxon>Ascomycota</taxon>
        <taxon>Pezizomycotina</taxon>
        <taxon>Dothideomycetes</taxon>
        <taxon>Pleosporomycetidae</taxon>
        <taxon>Mytilinidiales</taxon>
        <taxon>Argynnaceae</taxon>
        <taxon>Lepidopterella</taxon>
    </lineage>
</organism>
<dbReference type="EMBL" id="KV745247">
    <property type="protein sequence ID" value="OCK76050.1"/>
    <property type="molecule type" value="Genomic_DNA"/>
</dbReference>
<dbReference type="Pfam" id="PF00141">
    <property type="entry name" value="peroxidase"/>
    <property type="match status" value="1"/>
</dbReference>
<protein>
    <submittedName>
        <fullName evidence="6">Heme peroxidase</fullName>
    </submittedName>
</protein>
<dbReference type="GO" id="GO:0020037">
    <property type="term" value="F:heme binding"/>
    <property type="evidence" value="ECO:0007669"/>
    <property type="project" value="InterPro"/>
</dbReference>
<keyword evidence="3" id="KW-0732">Signal</keyword>
<dbReference type="SUPFAM" id="SSF48113">
    <property type="entry name" value="Heme-dependent peroxidases"/>
    <property type="match status" value="1"/>
</dbReference>
<sequence length="738" mass="76982">MIRPSLAILAWIASALQYGATAVPTWPSSIDELEDIQQLNTGYRARGFAVAVTPCSFSAQGNGRIAAAEWIRTAFHDMATGSIFTGLGGLDASLVFETNGGDNIGAAFNTTLTTFAPFLSSRASMADIIAMGVYTAVRSCGGPVVPIKTGRIDAAAAGPSGVPLPQNSAFTFENQFARTGFNVTEMIAVTACGHTLGGVHAADFPEIVAPGSAPPNDFQHFDSTTAFDEKIATEYIAGTTNDPLTVGISVSNGRNSDGRLFAYDGNVTIKAMTNPATFVSMCSAMLQKMIEVVPSGTVLTDPITPYDIKPYDLQLTLLDGGTYISFTGDIRVRTTVRAANQIAFVQLVYKDRSGNTASSNINTSYKGTAAGFDDTYAFYGFSTQLSGSTSISSFNVLITLVDGTTELHDNNGAGFPVDDTIMLQSPESCLNPTTGANGTQSLTVVAAVRNTVTSSVTLDLVLKVPRSNGIVVPALSTVSAAMASQSAVGSYNLYAATYSLDPSQTLTTTFGVSAGGSTDNYKNASLLPSTCATLSPTAPSSTPSASAFSYQGCYTDSTATRAFTGAVFYNNAMTVETCASDCIEFQYFGIEYGGECYCGNARDPSSTLAAASDCNMACPGNSAELCGAGNRLSVYKNLQYTQVINPAISGYTYQGCYNDSSADRALSATSTASDSLTVESCASFCNGATYFGVEYGRECYCGATLATTSTNQTSTDCSFTCAGNSSEYCGAGNRINIY</sequence>
<keyword evidence="6" id="KW-0575">Peroxidase</keyword>
<name>A0A8E2E2G1_9PEZI</name>
<evidence type="ECO:0000256" key="3">
    <source>
        <dbReference type="SAM" id="SignalP"/>
    </source>
</evidence>
<dbReference type="PRINTS" id="PR00458">
    <property type="entry name" value="PEROXIDASE"/>
</dbReference>
<dbReference type="InterPro" id="IPR010255">
    <property type="entry name" value="Haem_peroxidase_sf"/>
</dbReference>
<evidence type="ECO:0000259" key="5">
    <source>
        <dbReference type="PROSITE" id="PS51212"/>
    </source>
</evidence>
<evidence type="ECO:0000256" key="2">
    <source>
        <dbReference type="RuleBase" id="RU004241"/>
    </source>
</evidence>
<proteinExistence type="inferred from homology"/>
<dbReference type="PROSITE" id="PS51212">
    <property type="entry name" value="WSC"/>
    <property type="match status" value="2"/>
</dbReference>
<feature type="chain" id="PRO_5034569690" evidence="3">
    <location>
        <begin position="23"/>
        <end position="738"/>
    </location>
</feature>
<dbReference type="OrthoDB" id="5985073at2759"/>
<feature type="non-terminal residue" evidence="6">
    <location>
        <position position="1"/>
    </location>
</feature>
<evidence type="ECO:0000313" key="6">
    <source>
        <dbReference type="EMBL" id="OCK76050.1"/>
    </source>
</evidence>
<dbReference type="SMART" id="SM00321">
    <property type="entry name" value="WSC"/>
    <property type="match status" value="2"/>
</dbReference>
<dbReference type="Proteomes" id="UP000250266">
    <property type="component" value="Unassembled WGS sequence"/>
</dbReference>
<keyword evidence="6" id="KW-0560">Oxidoreductase</keyword>
<dbReference type="AlphaFoldDB" id="A0A8E2E2G1"/>
<feature type="domain" description="WSC" evidence="5">
    <location>
        <begin position="650"/>
        <end position="738"/>
    </location>
</feature>
<feature type="signal peptide" evidence="3">
    <location>
        <begin position="1"/>
        <end position="22"/>
    </location>
</feature>